<evidence type="ECO:0000313" key="3">
    <source>
        <dbReference type="EMBL" id="THU87662.1"/>
    </source>
</evidence>
<dbReference type="Proteomes" id="UP000297245">
    <property type="component" value="Unassembled WGS sequence"/>
</dbReference>
<keyword evidence="1" id="KW-0812">Transmembrane</keyword>
<proteinExistence type="predicted"/>
<dbReference type="PANTHER" id="PTHR40465:SF1">
    <property type="entry name" value="DUF6534 DOMAIN-CONTAINING PROTEIN"/>
    <property type="match status" value="1"/>
</dbReference>
<feature type="transmembrane region" description="Helical" evidence="1">
    <location>
        <begin position="29"/>
        <end position="52"/>
    </location>
</feature>
<dbReference type="Pfam" id="PF20152">
    <property type="entry name" value="DUF6534"/>
    <property type="match status" value="1"/>
</dbReference>
<feature type="transmembrane region" description="Helical" evidence="1">
    <location>
        <begin position="64"/>
        <end position="85"/>
    </location>
</feature>
<dbReference type="PANTHER" id="PTHR40465">
    <property type="entry name" value="CHROMOSOME 1, WHOLE GENOME SHOTGUN SEQUENCE"/>
    <property type="match status" value="1"/>
</dbReference>
<protein>
    <recommendedName>
        <fullName evidence="2">DUF6534 domain-containing protein</fullName>
    </recommendedName>
</protein>
<evidence type="ECO:0000259" key="2">
    <source>
        <dbReference type="Pfam" id="PF20152"/>
    </source>
</evidence>
<organism evidence="3 4">
    <name type="scientific">Dendrothele bispora (strain CBS 962.96)</name>
    <dbReference type="NCBI Taxonomy" id="1314807"/>
    <lineage>
        <taxon>Eukaryota</taxon>
        <taxon>Fungi</taxon>
        <taxon>Dikarya</taxon>
        <taxon>Basidiomycota</taxon>
        <taxon>Agaricomycotina</taxon>
        <taxon>Agaricomycetes</taxon>
        <taxon>Agaricomycetidae</taxon>
        <taxon>Agaricales</taxon>
        <taxon>Agaricales incertae sedis</taxon>
        <taxon>Dendrothele</taxon>
    </lineage>
</organism>
<dbReference type="EMBL" id="ML179440">
    <property type="protein sequence ID" value="THU87662.1"/>
    <property type="molecule type" value="Genomic_DNA"/>
</dbReference>
<evidence type="ECO:0000256" key="1">
    <source>
        <dbReference type="SAM" id="Phobius"/>
    </source>
</evidence>
<accession>A0A4S8LF91</accession>
<reference evidence="3 4" key="1">
    <citation type="journal article" date="2019" name="Nat. Ecol. Evol.">
        <title>Megaphylogeny resolves global patterns of mushroom evolution.</title>
        <authorList>
            <person name="Varga T."/>
            <person name="Krizsan K."/>
            <person name="Foldi C."/>
            <person name="Dima B."/>
            <person name="Sanchez-Garcia M."/>
            <person name="Sanchez-Ramirez S."/>
            <person name="Szollosi G.J."/>
            <person name="Szarkandi J.G."/>
            <person name="Papp V."/>
            <person name="Albert L."/>
            <person name="Andreopoulos W."/>
            <person name="Angelini C."/>
            <person name="Antonin V."/>
            <person name="Barry K.W."/>
            <person name="Bougher N.L."/>
            <person name="Buchanan P."/>
            <person name="Buyck B."/>
            <person name="Bense V."/>
            <person name="Catcheside P."/>
            <person name="Chovatia M."/>
            <person name="Cooper J."/>
            <person name="Damon W."/>
            <person name="Desjardin D."/>
            <person name="Finy P."/>
            <person name="Geml J."/>
            <person name="Haridas S."/>
            <person name="Hughes K."/>
            <person name="Justo A."/>
            <person name="Karasinski D."/>
            <person name="Kautmanova I."/>
            <person name="Kiss B."/>
            <person name="Kocsube S."/>
            <person name="Kotiranta H."/>
            <person name="LaButti K.M."/>
            <person name="Lechner B.E."/>
            <person name="Liimatainen K."/>
            <person name="Lipzen A."/>
            <person name="Lukacs Z."/>
            <person name="Mihaltcheva S."/>
            <person name="Morgado L.N."/>
            <person name="Niskanen T."/>
            <person name="Noordeloos M.E."/>
            <person name="Ohm R.A."/>
            <person name="Ortiz-Santana B."/>
            <person name="Ovrebo C."/>
            <person name="Racz N."/>
            <person name="Riley R."/>
            <person name="Savchenko A."/>
            <person name="Shiryaev A."/>
            <person name="Soop K."/>
            <person name="Spirin V."/>
            <person name="Szebenyi C."/>
            <person name="Tomsovsky M."/>
            <person name="Tulloss R.E."/>
            <person name="Uehling J."/>
            <person name="Grigoriev I.V."/>
            <person name="Vagvolgyi C."/>
            <person name="Papp T."/>
            <person name="Martin F.M."/>
            <person name="Miettinen O."/>
            <person name="Hibbett D.S."/>
            <person name="Nagy L.G."/>
        </authorList>
    </citation>
    <scope>NUCLEOTIDE SEQUENCE [LARGE SCALE GENOMIC DNA]</scope>
    <source>
        <strain evidence="3 4">CBS 962.96</strain>
    </source>
</reference>
<feature type="transmembrane region" description="Helical" evidence="1">
    <location>
        <begin position="240"/>
        <end position="259"/>
    </location>
</feature>
<keyword evidence="1" id="KW-0472">Membrane</keyword>
<keyword evidence="1" id="KW-1133">Transmembrane helix</keyword>
<feature type="domain" description="DUF6534" evidence="2">
    <location>
        <begin position="205"/>
        <end position="291"/>
    </location>
</feature>
<feature type="transmembrane region" description="Helical" evidence="1">
    <location>
        <begin position="105"/>
        <end position="130"/>
    </location>
</feature>
<feature type="transmembrane region" description="Helical" evidence="1">
    <location>
        <begin position="196"/>
        <end position="220"/>
    </location>
</feature>
<evidence type="ECO:0000313" key="4">
    <source>
        <dbReference type="Proteomes" id="UP000297245"/>
    </source>
</evidence>
<feature type="transmembrane region" description="Helical" evidence="1">
    <location>
        <begin position="137"/>
        <end position="159"/>
    </location>
</feature>
<dbReference type="InterPro" id="IPR045339">
    <property type="entry name" value="DUF6534"/>
</dbReference>
<sequence length="363" mass="40301">MSLASLTPDRISPVDQGTFSDTYGNSLSGGLICCMVMLVLYGLAVLQTYMYFINYGRDGLAMKALVGFVWLMATVHAIFVCHATYHYVVLSYDNPLSLIDGDWSIYAATSVGVVLCFCIQTFFARMLYFLTKKKWRLIITSTLGILILGEVALVSSWIIDLALVPIVPFGLPSTDLSYRLFSIWLVPDLYKMVYDAMVPLFVIRVFSDTVTAVALCIVLFDSRTGFSQSLRLIKTLMIYAMERFVLTTVVVFVQTIVLITKPTSIQAMVIEFITAQLYTNSFLATLNSRNHLRDISCVVDSCHISSTGIQNNVDTRPGTSQVMKISTDNRQLGVKYGGGVRIGTETLVMTDLDAKTHTDGNYV</sequence>
<gene>
    <name evidence="3" type="ORF">K435DRAFT_867051</name>
</gene>
<name>A0A4S8LF91_DENBC</name>
<dbReference type="AlphaFoldDB" id="A0A4S8LF91"/>
<keyword evidence="4" id="KW-1185">Reference proteome</keyword>
<dbReference type="OrthoDB" id="2743740at2759"/>